<dbReference type="Proteomes" id="UP000749559">
    <property type="component" value="Unassembled WGS sequence"/>
</dbReference>
<dbReference type="OrthoDB" id="120976at2759"/>
<feature type="compositionally biased region" description="Polar residues" evidence="1">
    <location>
        <begin position="95"/>
        <end position="111"/>
    </location>
</feature>
<name>A0A8J1U639_OWEFU</name>
<dbReference type="GO" id="GO:0005509">
    <property type="term" value="F:calcium ion binding"/>
    <property type="evidence" value="ECO:0007669"/>
    <property type="project" value="InterPro"/>
</dbReference>
<dbReference type="InterPro" id="IPR032675">
    <property type="entry name" value="LRR_dom_sf"/>
</dbReference>
<dbReference type="Gene3D" id="1.10.238.10">
    <property type="entry name" value="EF-hand"/>
    <property type="match status" value="1"/>
</dbReference>
<dbReference type="SMART" id="SM00368">
    <property type="entry name" value="LRR_RI"/>
    <property type="match status" value="9"/>
</dbReference>
<dbReference type="AlphaFoldDB" id="A0A8J1U639"/>
<reference evidence="2" key="1">
    <citation type="submission" date="2022-03" db="EMBL/GenBank/DDBJ databases">
        <authorList>
            <person name="Martin C."/>
        </authorList>
    </citation>
    <scope>NUCLEOTIDE SEQUENCE</scope>
</reference>
<dbReference type="SUPFAM" id="SSF52047">
    <property type="entry name" value="RNI-like"/>
    <property type="match status" value="1"/>
</dbReference>
<dbReference type="Gene3D" id="3.80.10.10">
    <property type="entry name" value="Ribonuclease Inhibitor"/>
    <property type="match status" value="3"/>
</dbReference>
<dbReference type="Pfam" id="PF13499">
    <property type="entry name" value="EF-hand_7"/>
    <property type="match status" value="1"/>
</dbReference>
<dbReference type="PANTHER" id="PTHR24114">
    <property type="entry name" value="LEUCINE RICH REPEAT FAMILY PROTEIN"/>
    <property type="match status" value="1"/>
</dbReference>
<dbReference type="InterPro" id="IPR001611">
    <property type="entry name" value="Leu-rich_rpt"/>
</dbReference>
<evidence type="ECO:0000313" key="3">
    <source>
        <dbReference type="Proteomes" id="UP000749559"/>
    </source>
</evidence>
<dbReference type="InterPro" id="IPR052394">
    <property type="entry name" value="LRR-containing"/>
</dbReference>
<dbReference type="SUPFAM" id="SSF47473">
    <property type="entry name" value="EF-hand"/>
    <property type="match status" value="1"/>
</dbReference>
<sequence length="626" mass="69256">MDTEDTVDDKPTEVFTIRGPSYKQYNPKGVDIDDKVDENDNMESESASIQVMSESSENINDSQNESHKFSGIDDRFGQGNQNDNDPDQENRDNSRLSGSRSQSRFLPSQQGRALLLRTPAESRQQEHPPTHGNEGNEEPNVLITELRGNERDSWEIESDEADDKPRSHSVLDSASESDDEDYDTDLEIEEDETSGHDPTGRSTYGKMCEKLGVIPASYFVRHCMDSELSMRYHGLGPLGTRAIARVLRDNVSLEKLDLSGNWMEGDGGKAMARALEDNDYILDLTLADNRLGSRGAQHFSRILSNNAAVRKINLSGNNFDEDDGPCFAEAIEENRNLQELVLSHNGFGLKAGQLIGPAIGANETLESIDLSWNHIRLKGAVAVAKGVKENVRLKTCNLSWNGLAREGGFAIADAILANNVLLELDISGNRLDADCALKIAKALSGNDSLRTLKMGNNPITTTGAIALAKAINGNDSSVLVFLDLSDIPVEYEFLQIVKDITSKRQFRVLHGPVLRSGNTARDIGKMGVDPNTKDPLVVLKEHIVVNDKRILDILKTYDPNGTFTVKREQFAEALEELGVPYSKDQLEEISRKLDKKNNGTIYYGDYVNQDFMMNEDGTKKEEQSAS</sequence>
<dbReference type="EMBL" id="CAIIXF020000008">
    <property type="protein sequence ID" value="CAH1791138.1"/>
    <property type="molecule type" value="Genomic_DNA"/>
</dbReference>
<keyword evidence="3" id="KW-1185">Reference proteome</keyword>
<feature type="compositionally biased region" description="Acidic residues" evidence="1">
    <location>
        <begin position="34"/>
        <end position="43"/>
    </location>
</feature>
<feature type="compositionally biased region" description="Acidic residues" evidence="1">
    <location>
        <begin position="175"/>
        <end position="192"/>
    </location>
</feature>
<dbReference type="InterPro" id="IPR002048">
    <property type="entry name" value="EF_hand_dom"/>
</dbReference>
<gene>
    <name evidence="2" type="ORF">OFUS_LOCUS16259</name>
</gene>
<evidence type="ECO:0000313" key="2">
    <source>
        <dbReference type="EMBL" id="CAH1791138.1"/>
    </source>
</evidence>
<comment type="caution">
    <text evidence="2">The sequence shown here is derived from an EMBL/GenBank/DDBJ whole genome shotgun (WGS) entry which is preliminary data.</text>
</comment>
<feature type="compositionally biased region" description="Basic and acidic residues" evidence="1">
    <location>
        <begin position="64"/>
        <end position="76"/>
    </location>
</feature>
<dbReference type="InterPro" id="IPR011992">
    <property type="entry name" value="EF-hand-dom_pair"/>
</dbReference>
<feature type="region of interest" description="Disordered" evidence="1">
    <location>
        <begin position="154"/>
        <end position="203"/>
    </location>
</feature>
<organism evidence="2 3">
    <name type="scientific">Owenia fusiformis</name>
    <name type="common">Polychaete worm</name>
    <dbReference type="NCBI Taxonomy" id="6347"/>
    <lineage>
        <taxon>Eukaryota</taxon>
        <taxon>Metazoa</taxon>
        <taxon>Spiralia</taxon>
        <taxon>Lophotrochozoa</taxon>
        <taxon>Annelida</taxon>
        <taxon>Polychaeta</taxon>
        <taxon>Sedentaria</taxon>
        <taxon>Canalipalpata</taxon>
        <taxon>Sabellida</taxon>
        <taxon>Oweniida</taxon>
        <taxon>Oweniidae</taxon>
        <taxon>Owenia</taxon>
    </lineage>
</organism>
<feature type="region of interest" description="Disordered" evidence="1">
    <location>
        <begin position="1"/>
        <end position="140"/>
    </location>
</feature>
<dbReference type="Pfam" id="PF13516">
    <property type="entry name" value="LRR_6"/>
    <property type="match status" value="4"/>
</dbReference>
<accession>A0A8J1U639</accession>
<protein>
    <submittedName>
        <fullName evidence="2">Uncharacterized protein</fullName>
    </submittedName>
</protein>
<proteinExistence type="predicted"/>
<dbReference type="PANTHER" id="PTHR24114:SF50">
    <property type="entry name" value="RNI-LIKE PROTEIN"/>
    <property type="match status" value="1"/>
</dbReference>
<feature type="compositionally biased region" description="Polar residues" evidence="1">
    <location>
        <begin position="44"/>
        <end position="63"/>
    </location>
</feature>
<evidence type="ECO:0000256" key="1">
    <source>
        <dbReference type="SAM" id="MobiDB-lite"/>
    </source>
</evidence>